<comment type="catalytic activity">
    <reaction evidence="2">
        <text>2 GTP = 3',3'-c-di-GMP + 2 diphosphate</text>
        <dbReference type="Rhea" id="RHEA:24898"/>
        <dbReference type="ChEBI" id="CHEBI:33019"/>
        <dbReference type="ChEBI" id="CHEBI:37565"/>
        <dbReference type="ChEBI" id="CHEBI:58805"/>
        <dbReference type="EC" id="2.7.7.65"/>
    </reaction>
</comment>
<evidence type="ECO:0000259" key="3">
    <source>
        <dbReference type="PROSITE" id="PS50887"/>
    </source>
</evidence>
<dbReference type="GO" id="GO:1902201">
    <property type="term" value="P:negative regulation of bacterial-type flagellum-dependent cell motility"/>
    <property type="evidence" value="ECO:0007669"/>
    <property type="project" value="TreeGrafter"/>
</dbReference>
<dbReference type="SUPFAM" id="SSF55073">
    <property type="entry name" value="Nucleotide cyclase"/>
    <property type="match status" value="1"/>
</dbReference>
<evidence type="ECO:0000313" key="5">
    <source>
        <dbReference type="Proteomes" id="UP000185678"/>
    </source>
</evidence>
<name>A0A1N7MX39_9PROT</name>
<keyword evidence="5" id="KW-1185">Reference proteome</keyword>
<dbReference type="InterPro" id="IPR043128">
    <property type="entry name" value="Rev_trsase/Diguanyl_cyclase"/>
</dbReference>
<dbReference type="PANTHER" id="PTHR45138">
    <property type="entry name" value="REGULATORY COMPONENTS OF SENSORY TRANSDUCTION SYSTEM"/>
    <property type="match status" value="1"/>
</dbReference>
<dbReference type="Gene3D" id="3.30.70.270">
    <property type="match status" value="1"/>
</dbReference>
<sequence>MMMMAVPWDTLCTVMDERLARLFLAWQSDCAPVEPLEAFAGHVDHMLIIEMNGAKSRYQHYGAAFVANFGKDLTGEVIDLLPSEILPASQRGMLEFEYTYAQRNQCPLWRSYSGKFGDHFETWQRLVLPLGPDRLAVGAYPVAGQGGQPPALEDPQTSLLRLVVGRVPVRLSHDGALVDLALSLKTYSDSRIHMEELEILATRDALTGVANLRHFHHLSNLELDHAHRMGRPLAVLGLDIDHFKVINDTWGHAVGDEALKSFAHACRRAIRELDVLGRCGGEEFAITLPNTAAAGAVVLAERLRQQVEAIRLPMKDGSELRFTVSIGVAVDVPYAEDQARTIADLLARADEALYRAKNGGRNQVVVS</sequence>
<evidence type="ECO:0000313" key="4">
    <source>
        <dbReference type="EMBL" id="SIS90665.1"/>
    </source>
</evidence>
<dbReference type="SMART" id="SM00267">
    <property type="entry name" value="GGDEF"/>
    <property type="match status" value="1"/>
</dbReference>
<dbReference type="Proteomes" id="UP000185678">
    <property type="component" value="Unassembled WGS sequence"/>
</dbReference>
<accession>A0A1N7MX39</accession>
<reference evidence="4 5" key="1">
    <citation type="submission" date="2017-01" db="EMBL/GenBank/DDBJ databases">
        <authorList>
            <person name="Mah S.A."/>
            <person name="Swanson W.J."/>
            <person name="Moy G.W."/>
            <person name="Vacquier V.D."/>
        </authorList>
    </citation>
    <scope>NUCLEOTIDE SEQUENCE [LARGE SCALE GENOMIC DNA]</scope>
    <source>
        <strain evidence="4 5">DSM 11589</strain>
    </source>
</reference>
<dbReference type="PROSITE" id="PS50887">
    <property type="entry name" value="GGDEF"/>
    <property type="match status" value="1"/>
</dbReference>
<dbReference type="CDD" id="cd01949">
    <property type="entry name" value="GGDEF"/>
    <property type="match status" value="1"/>
</dbReference>
<proteinExistence type="predicted"/>
<dbReference type="AlphaFoldDB" id="A0A1N7MX39"/>
<organism evidence="4 5">
    <name type="scientific">Insolitispirillum peregrinum</name>
    <dbReference type="NCBI Taxonomy" id="80876"/>
    <lineage>
        <taxon>Bacteria</taxon>
        <taxon>Pseudomonadati</taxon>
        <taxon>Pseudomonadota</taxon>
        <taxon>Alphaproteobacteria</taxon>
        <taxon>Rhodospirillales</taxon>
        <taxon>Novispirillaceae</taxon>
        <taxon>Insolitispirillum</taxon>
    </lineage>
</organism>
<dbReference type="InterPro" id="IPR029787">
    <property type="entry name" value="Nucleotide_cyclase"/>
</dbReference>
<feature type="domain" description="GGDEF" evidence="3">
    <location>
        <begin position="231"/>
        <end position="367"/>
    </location>
</feature>
<dbReference type="NCBIfam" id="TIGR00254">
    <property type="entry name" value="GGDEF"/>
    <property type="match status" value="1"/>
</dbReference>
<dbReference type="InterPro" id="IPR050469">
    <property type="entry name" value="Diguanylate_Cyclase"/>
</dbReference>
<evidence type="ECO:0000256" key="2">
    <source>
        <dbReference type="ARBA" id="ARBA00034247"/>
    </source>
</evidence>
<dbReference type="GO" id="GO:0005886">
    <property type="term" value="C:plasma membrane"/>
    <property type="evidence" value="ECO:0007669"/>
    <property type="project" value="TreeGrafter"/>
</dbReference>
<protein>
    <recommendedName>
        <fullName evidence="1">diguanylate cyclase</fullName>
        <ecNumber evidence="1">2.7.7.65</ecNumber>
    </recommendedName>
</protein>
<evidence type="ECO:0000256" key="1">
    <source>
        <dbReference type="ARBA" id="ARBA00012528"/>
    </source>
</evidence>
<dbReference type="InterPro" id="IPR000160">
    <property type="entry name" value="GGDEF_dom"/>
</dbReference>
<dbReference type="GO" id="GO:0052621">
    <property type="term" value="F:diguanylate cyclase activity"/>
    <property type="evidence" value="ECO:0007669"/>
    <property type="project" value="UniProtKB-EC"/>
</dbReference>
<dbReference type="EC" id="2.7.7.65" evidence="1"/>
<dbReference type="STRING" id="80876.SAMN05421779_104411"/>
<gene>
    <name evidence="4" type="ORF">SAMN05421779_104411</name>
</gene>
<dbReference type="PANTHER" id="PTHR45138:SF9">
    <property type="entry name" value="DIGUANYLATE CYCLASE DGCM-RELATED"/>
    <property type="match status" value="1"/>
</dbReference>
<dbReference type="Pfam" id="PF00990">
    <property type="entry name" value="GGDEF"/>
    <property type="match status" value="1"/>
</dbReference>
<dbReference type="FunFam" id="3.30.70.270:FF:000001">
    <property type="entry name" value="Diguanylate cyclase domain protein"/>
    <property type="match status" value="1"/>
</dbReference>
<dbReference type="EMBL" id="FTOA01000004">
    <property type="protein sequence ID" value="SIS90665.1"/>
    <property type="molecule type" value="Genomic_DNA"/>
</dbReference>
<dbReference type="GO" id="GO:0043709">
    <property type="term" value="P:cell adhesion involved in single-species biofilm formation"/>
    <property type="evidence" value="ECO:0007669"/>
    <property type="project" value="TreeGrafter"/>
</dbReference>